<dbReference type="AlphaFoldDB" id="A0A3B0PKW5"/>
<dbReference type="Proteomes" id="UP000257559">
    <property type="component" value="Chromosome"/>
</dbReference>
<feature type="coiled-coil region" evidence="1">
    <location>
        <begin position="248"/>
        <end position="312"/>
    </location>
</feature>
<proteinExistence type="predicted"/>
<organism evidence="2 3">
    <name type="scientific">Mycoplasmopsis edwardii</name>
    <dbReference type="NCBI Taxonomy" id="53558"/>
    <lineage>
        <taxon>Bacteria</taxon>
        <taxon>Bacillati</taxon>
        <taxon>Mycoplasmatota</taxon>
        <taxon>Mycoplasmoidales</taxon>
        <taxon>Metamycoplasmataceae</taxon>
        <taxon>Mycoplasmopsis</taxon>
    </lineage>
</organism>
<sequence length="401" mass="47273">MQTANLIKLLDLYKQINDVKVASLYKGLSLTNNISEEDVTNSLIKIDKVINTTDDSYKKVDDALIEEAIQTLSLLESKNKMVIELNDEFDIFANELKSISFSNEKLTKIININIVRFFNDKQIKNKLVELIQSIEKNIKISQEIIDFYEGHSNSSVTSRVAKIKRYLETFDTYTNVDLIKRTFETNVREFNDFVLTNNLVIPDLKYKKDNLENYIETIEFSGDARKEIENQIKKVYLYSQYDSVVEMINNFDVKVDELKNEFKETVKNSQITKENKNYLYEIIDATESYKDLEKLYSEFKKVNESLSKLNSTIANINSRISRNNFNEKYQLEFYKKLADYNSILEDDHLDDFNLFNFNETNSKLENLQNDFEAINRDEKKNHTLDNRTLLEIVKQETKDRW</sequence>
<gene>
    <name evidence="2" type="ORF">NCTC10132_00797</name>
</gene>
<dbReference type="KEGG" id="medw:NCTC10132_00797"/>
<evidence type="ECO:0000313" key="2">
    <source>
        <dbReference type="EMBL" id="SYV97432.1"/>
    </source>
</evidence>
<keyword evidence="3" id="KW-1185">Reference proteome</keyword>
<evidence type="ECO:0000256" key="1">
    <source>
        <dbReference type="SAM" id="Coils"/>
    </source>
</evidence>
<reference evidence="3" key="1">
    <citation type="submission" date="2018-06" db="EMBL/GenBank/DDBJ databases">
        <authorList>
            <consortium name="Pathogen Informatics"/>
        </authorList>
    </citation>
    <scope>NUCLEOTIDE SEQUENCE [LARGE SCALE GENOMIC DNA]</scope>
    <source>
        <strain evidence="3">NCTC10132</strain>
    </source>
</reference>
<name>A0A3B0PKW5_9BACT</name>
<keyword evidence="1" id="KW-0175">Coiled coil</keyword>
<accession>A0A3B0PKW5</accession>
<dbReference type="EMBL" id="LS991951">
    <property type="protein sequence ID" value="SYV97432.1"/>
    <property type="molecule type" value="Genomic_DNA"/>
</dbReference>
<protein>
    <submittedName>
        <fullName evidence="2">Uncharacterized protein</fullName>
    </submittedName>
</protein>
<evidence type="ECO:0000313" key="3">
    <source>
        <dbReference type="Proteomes" id="UP000257559"/>
    </source>
</evidence>
<feature type="non-terminal residue" evidence="2">
    <location>
        <position position="401"/>
    </location>
</feature>